<feature type="domain" description="Laminin EGF-like" evidence="7">
    <location>
        <begin position="118"/>
        <end position="164"/>
    </location>
</feature>
<dbReference type="Gene3D" id="2.10.25.10">
    <property type="entry name" value="Laminin"/>
    <property type="match status" value="4"/>
</dbReference>
<feature type="disulfide bond" evidence="6">
    <location>
        <begin position="165"/>
        <end position="177"/>
    </location>
</feature>
<dbReference type="AlphaFoldDB" id="A0A915CE82"/>
<dbReference type="SUPFAM" id="SSF57196">
    <property type="entry name" value="EGF/Laminin"/>
    <property type="match status" value="3"/>
</dbReference>
<dbReference type="WBParaSite" id="PgR132X_g008_t05">
    <property type="protein sequence ID" value="PgR132X_g008_t05"/>
    <property type="gene ID" value="PgR132X_g008"/>
</dbReference>
<dbReference type="SMART" id="SM00180">
    <property type="entry name" value="EGF_Lam"/>
    <property type="match status" value="4"/>
</dbReference>
<dbReference type="InterPro" id="IPR056863">
    <property type="entry name" value="LMN_ATRN_NET-like_EGF"/>
</dbReference>
<proteinExistence type="predicted"/>
<protein>
    <submittedName>
        <fullName evidence="9">Laminin EGF-like domain-containing protein</fullName>
    </submittedName>
</protein>
<keyword evidence="1" id="KW-0732">Signal</keyword>
<dbReference type="PANTHER" id="PTHR10574">
    <property type="entry name" value="NETRIN/LAMININ-RELATED"/>
    <property type="match status" value="1"/>
</dbReference>
<evidence type="ECO:0000313" key="9">
    <source>
        <dbReference type="WBParaSite" id="PgR132X_g008_t05"/>
    </source>
</evidence>
<dbReference type="CDD" id="cd00055">
    <property type="entry name" value="EGF_Lam"/>
    <property type="match status" value="4"/>
</dbReference>
<keyword evidence="2" id="KW-0677">Repeat</keyword>
<evidence type="ECO:0000256" key="2">
    <source>
        <dbReference type="ARBA" id="ARBA00022737"/>
    </source>
</evidence>
<comment type="caution">
    <text evidence="6">Lacks conserved residue(s) required for the propagation of feature annotation.</text>
</comment>
<dbReference type="GO" id="GO:0009888">
    <property type="term" value="P:tissue development"/>
    <property type="evidence" value="ECO:0007669"/>
    <property type="project" value="TreeGrafter"/>
</dbReference>
<keyword evidence="3 6" id="KW-1015">Disulfide bond</keyword>
<evidence type="ECO:0000256" key="4">
    <source>
        <dbReference type="ARBA" id="ARBA00023180"/>
    </source>
</evidence>
<dbReference type="InterPro" id="IPR002049">
    <property type="entry name" value="LE_dom"/>
</dbReference>
<dbReference type="Pfam" id="PF24973">
    <property type="entry name" value="EGF_LMN_ATRN"/>
    <property type="match status" value="1"/>
</dbReference>
<dbReference type="Pfam" id="PF00053">
    <property type="entry name" value="EGF_laminin"/>
    <property type="match status" value="3"/>
</dbReference>
<evidence type="ECO:0000256" key="6">
    <source>
        <dbReference type="PROSITE-ProRule" id="PRU00460"/>
    </source>
</evidence>
<dbReference type="PROSITE" id="PS01248">
    <property type="entry name" value="EGF_LAM_1"/>
    <property type="match status" value="3"/>
</dbReference>
<evidence type="ECO:0000313" key="8">
    <source>
        <dbReference type="Proteomes" id="UP000887569"/>
    </source>
</evidence>
<sequence>DVRYFGEPLRLGGSCEECDCNENNDLILERSRHPISGDCDLCLNNTDGRHCEYCAQWYYGDAIGAKNCTECSCDHCGSSYCNNTSGKCVCHPLVDGSNCDRCVEDAWGFSKCHGCQMCSCALASSSPQCHQKTGQCACMSGSTGSRCEACQHGYWNYGPFGCKKCDCEADLSLGIVCDVITGQCHCQDGTTGPRCDQCLPEYFRIPTYSCRLCDECVHLLNADSDALLISADVVNASVGNVSTKALTGARLKRIETEMSKLRRAFVCPSREMVMAANGEVQ</sequence>
<dbReference type="GO" id="GO:0048468">
    <property type="term" value="P:cell development"/>
    <property type="evidence" value="ECO:0007669"/>
    <property type="project" value="UniProtKB-ARBA"/>
</dbReference>
<feature type="domain" description="Laminin EGF-like" evidence="7">
    <location>
        <begin position="165"/>
        <end position="212"/>
    </location>
</feature>
<evidence type="ECO:0000256" key="5">
    <source>
        <dbReference type="ARBA" id="ARBA00023292"/>
    </source>
</evidence>
<dbReference type="GO" id="GO:0009887">
    <property type="term" value="P:animal organ morphogenesis"/>
    <property type="evidence" value="ECO:0007669"/>
    <property type="project" value="TreeGrafter"/>
</dbReference>
<dbReference type="GO" id="GO:0040017">
    <property type="term" value="P:positive regulation of locomotion"/>
    <property type="evidence" value="ECO:0007669"/>
    <property type="project" value="UniProtKB-ARBA"/>
</dbReference>
<name>A0A915CE82_PARUN</name>
<dbReference type="FunFam" id="2.10.25.10:FF:000011">
    <property type="entry name" value="Cadherin EGF LAG seven-pass G-type receptor"/>
    <property type="match status" value="1"/>
</dbReference>
<dbReference type="PROSITE" id="PS50027">
    <property type="entry name" value="EGF_LAM_2"/>
    <property type="match status" value="2"/>
</dbReference>
<organism evidence="8 9">
    <name type="scientific">Parascaris univalens</name>
    <name type="common">Nematode worm</name>
    <dbReference type="NCBI Taxonomy" id="6257"/>
    <lineage>
        <taxon>Eukaryota</taxon>
        <taxon>Metazoa</taxon>
        <taxon>Ecdysozoa</taxon>
        <taxon>Nematoda</taxon>
        <taxon>Chromadorea</taxon>
        <taxon>Rhabditida</taxon>
        <taxon>Spirurina</taxon>
        <taxon>Ascaridomorpha</taxon>
        <taxon>Ascaridoidea</taxon>
        <taxon>Ascarididae</taxon>
        <taxon>Parascaris</taxon>
    </lineage>
</organism>
<feature type="disulfide bond" evidence="6">
    <location>
        <begin position="186"/>
        <end position="195"/>
    </location>
</feature>
<accession>A0A915CE82</accession>
<keyword evidence="5 6" id="KW-0424">Laminin EGF-like domain</keyword>
<dbReference type="PANTHER" id="PTHR10574:SF406">
    <property type="entry name" value="LAMININ SUBUNIT ALPHA 5"/>
    <property type="match status" value="1"/>
</dbReference>
<feature type="disulfide bond" evidence="6">
    <location>
        <begin position="167"/>
        <end position="184"/>
    </location>
</feature>
<reference evidence="9" key="1">
    <citation type="submission" date="2022-11" db="UniProtKB">
        <authorList>
            <consortium name="WormBaseParasite"/>
        </authorList>
    </citation>
    <scope>IDENTIFICATION</scope>
</reference>
<evidence type="ECO:0000256" key="1">
    <source>
        <dbReference type="ARBA" id="ARBA00022729"/>
    </source>
</evidence>
<dbReference type="PRINTS" id="PR00011">
    <property type="entry name" value="EGFLAMININ"/>
</dbReference>
<dbReference type="FunFam" id="2.10.25.10:FF:000051">
    <property type="entry name" value="Laminin subunit alpha 4"/>
    <property type="match status" value="1"/>
</dbReference>
<dbReference type="Proteomes" id="UP000887569">
    <property type="component" value="Unplaced"/>
</dbReference>
<feature type="disulfide bond" evidence="6">
    <location>
        <begin position="138"/>
        <end position="147"/>
    </location>
</feature>
<keyword evidence="8" id="KW-1185">Reference proteome</keyword>
<keyword evidence="4" id="KW-0325">Glycoprotein</keyword>
<dbReference type="InterPro" id="IPR050440">
    <property type="entry name" value="Laminin/Netrin_ECM"/>
</dbReference>
<evidence type="ECO:0000256" key="3">
    <source>
        <dbReference type="ARBA" id="ARBA00023157"/>
    </source>
</evidence>
<evidence type="ECO:0000259" key="7">
    <source>
        <dbReference type="PROSITE" id="PS50027"/>
    </source>
</evidence>